<evidence type="ECO:0000313" key="2">
    <source>
        <dbReference type="EMBL" id="MDY5133290.1"/>
    </source>
</evidence>
<keyword evidence="1" id="KW-1133">Transmembrane helix</keyword>
<dbReference type="EMBL" id="JAWNGA010000009">
    <property type="protein sequence ID" value="MDY5133290.1"/>
    <property type="molecule type" value="Genomic_DNA"/>
</dbReference>
<feature type="transmembrane region" description="Helical" evidence="1">
    <location>
        <begin position="117"/>
        <end position="136"/>
    </location>
</feature>
<evidence type="ECO:0000313" key="4">
    <source>
        <dbReference type="Proteomes" id="UP001275049"/>
    </source>
</evidence>
<dbReference type="EMBL" id="JAWNGC010000001">
    <property type="protein sequence ID" value="MDY5154371.1"/>
    <property type="molecule type" value="Genomic_DNA"/>
</dbReference>
<dbReference type="RefSeq" id="WP_102165218.1">
    <property type="nucleotide sequence ID" value="NZ_CP126967.1"/>
</dbReference>
<proteinExistence type="predicted"/>
<dbReference type="AlphaFoldDB" id="A0AAW9HKD4"/>
<evidence type="ECO:0000313" key="3">
    <source>
        <dbReference type="EMBL" id="MDY5154371.1"/>
    </source>
</evidence>
<dbReference type="PROSITE" id="PS51257">
    <property type="entry name" value="PROKAR_LIPOPROTEIN"/>
    <property type="match status" value="1"/>
</dbReference>
<sequence>MNRSRTLQILAGASVACATGALFAKAIASFSLWWTIAIGVLVVGIFCVAAYRVEREQLRQRVTSPQGRVDETDSCEAPDESDEVTPRKLLLGKVYLMLIVTLALSLYAGMAKHVEPWICGLLCAMVFIGYQAYGYVKRRKHKA</sequence>
<keyword evidence="4" id="KW-1185">Reference proteome</keyword>
<reference evidence="3 4" key="1">
    <citation type="submission" date="2023-10" db="EMBL/GenBank/DDBJ databases">
        <title>Whole Genome based description of the genera Actinobaculum and Actinotignum reveals a complex phylogenetic relationship within the species included in the genus Actinotignum.</title>
        <authorList>
            <person name="Jensen C.S."/>
            <person name="Dargis R."/>
            <person name="Kemp M."/>
            <person name="Christensen J.J."/>
        </authorList>
    </citation>
    <scope>NUCLEOTIDE SEQUENCE</scope>
    <source>
        <strain evidence="3">SLA_B511</strain>
        <strain evidence="2 4">SLA_B974</strain>
    </source>
</reference>
<gene>
    <name evidence="3" type="ORF">R6G80_01320</name>
    <name evidence="2" type="ORF">R6G86_06020</name>
</gene>
<accession>A0AAW9HKD4</accession>
<feature type="transmembrane region" description="Helical" evidence="1">
    <location>
        <begin position="94"/>
        <end position="111"/>
    </location>
</feature>
<comment type="caution">
    <text evidence="3">The sequence shown here is derived from an EMBL/GenBank/DDBJ whole genome shotgun (WGS) entry which is preliminary data.</text>
</comment>
<name>A0AAW9HKD4_9ACTO</name>
<evidence type="ECO:0008006" key="6">
    <source>
        <dbReference type="Google" id="ProtNLM"/>
    </source>
</evidence>
<organism evidence="3 5">
    <name type="scientific">Actinotignum urinale</name>
    <dbReference type="NCBI Taxonomy" id="190146"/>
    <lineage>
        <taxon>Bacteria</taxon>
        <taxon>Bacillati</taxon>
        <taxon>Actinomycetota</taxon>
        <taxon>Actinomycetes</taxon>
        <taxon>Actinomycetales</taxon>
        <taxon>Actinomycetaceae</taxon>
        <taxon>Actinotignum</taxon>
    </lineage>
</organism>
<evidence type="ECO:0000313" key="5">
    <source>
        <dbReference type="Proteomes" id="UP001281731"/>
    </source>
</evidence>
<protein>
    <recommendedName>
        <fullName evidence="6">DUF2178 domain-containing protein</fullName>
    </recommendedName>
</protein>
<evidence type="ECO:0000256" key="1">
    <source>
        <dbReference type="SAM" id="Phobius"/>
    </source>
</evidence>
<dbReference type="Proteomes" id="UP001275049">
    <property type="component" value="Unassembled WGS sequence"/>
</dbReference>
<keyword evidence="1" id="KW-0472">Membrane</keyword>
<keyword evidence="1" id="KW-0812">Transmembrane</keyword>
<dbReference type="Proteomes" id="UP001281731">
    <property type="component" value="Unassembled WGS sequence"/>
</dbReference>
<feature type="transmembrane region" description="Helical" evidence="1">
    <location>
        <begin position="33"/>
        <end position="51"/>
    </location>
</feature>